<protein>
    <submittedName>
        <fullName evidence="1">Uncharacterized protein</fullName>
    </submittedName>
</protein>
<keyword evidence="2" id="KW-1185">Reference proteome</keyword>
<dbReference type="OrthoDB" id="10388351at2759"/>
<evidence type="ECO:0000313" key="1">
    <source>
        <dbReference type="EMBL" id="GBM38075.1"/>
    </source>
</evidence>
<name>A0A4Y2FCT2_ARAVE</name>
<accession>A0A4Y2FCT2</accession>
<comment type="caution">
    <text evidence="1">The sequence shown here is derived from an EMBL/GenBank/DDBJ whole genome shotgun (WGS) entry which is preliminary data.</text>
</comment>
<dbReference type="AlphaFoldDB" id="A0A4Y2FCT2"/>
<proteinExistence type="predicted"/>
<gene>
    <name evidence="1" type="ORF">AVEN_40955_1</name>
</gene>
<sequence>MSLLMWGSKSDNPTKFDNMDIRLTKPGFCVIALYKMDNVLQNLRKSCENILLMRTRDDCLHMTIFQVFLMFHNNYNPFSLPNNLLECLHNYIDKAIKVDMAKINKDLETLSRYSITKNWCNFGREYQSYLFVEVNCMAVCNVLQNFKEKVNHIGYEWMTHLAQELQKRNFDGSIVQGDIGSRLSSNGCDLIIGYTPNRDYKTHVTMGILPTTNPQLNEAILKVHQNPKRNIAVKFSSEEVTQIIRKIDFDLILPCHTKFDASNLKRSCHKFDVTTSDTSLQCKFATSST</sequence>
<dbReference type="Proteomes" id="UP000499080">
    <property type="component" value="Unassembled WGS sequence"/>
</dbReference>
<reference evidence="1 2" key="1">
    <citation type="journal article" date="2019" name="Sci. Rep.">
        <title>Orb-weaving spider Araneus ventricosus genome elucidates the spidroin gene catalogue.</title>
        <authorList>
            <person name="Kono N."/>
            <person name="Nakamura H."/>
            <person name="Ohtoshi R."/>
            <person name="Moran D.A.P."/>
            <person name="Shinohara A."/>
            <person name="Yoshida Y."/>
            <person name="Fujiwara M."/>
            <person name="Mori M."/>
            <person name="Tomita M."/>
            <person name="Arakawa K."/>
        </authorList>
    </citation>
    <scope>NUCLEOTIDE SEQUENCE [LARGE SCALE GENOMIC DNA]</scope>
</reference>
<evidence type="ECO:0000313" key="2">
    <source>
        <dbReference type="Proteomes" id="UP000499080"/>
    </source>
</evidence>
<organism evidence="1 2">
    <name type="scientific">Araneus ventricosus</name>
    <name type="common">Orbweaver spider</name>
    <name type="synonym">Epeira ventricosa</name>
    <dbReference type="NCBI Taxonomy" id="182803"/>
    <lineage>
        <taxon>Eukaryota</taxon>
        <taxon>Metazoa</taxon>
        <taxon>Ecdysozoa</taxon>
        <taxon>Arthropoda</taxon>
        <taxon>Chelicerata</taxon>
        <taxon>Arachnida</taxon>
        <taxon>Araneae</taxon>
        <taxon>Araneomorphae</taxon>
        <taxon>Entelegynae</taxon>
        <taxon>Araneoidea</taxon>
        <taxon>Araneidae</taxon>
        <taxon>Araneus</taxon>
    </lineage>
</organism>
<dbReference type="EMBL" id="BGPR01000858">
    <property type="protein sequence ID" value="GBM38075.1"/>
    <property type="molecule type" value="Genomic_DNA"/>
</dbReference>